<evidence type="ECO:0000313" key="2">
    <source>
        <dbReference type="Proteomes" id="UP000037267"/>
    </source>
</evidence>
<dbReference type="EMBL" id="LGSS01000005">
    <property type="protein sequence ID" value="KNF08848.1"/>
    <property type="molecule type" value="Genomic_DNA"/>
</dbReference>
<comment type="caution">
    <text evidence="1">The sequence shown here is derived from an EMBL/GenBank/DDBJ whole genome shotgun (WGS) entry which is preliminary data.</text>
</comment>
<accession>A0A0L0WBH6</accession>
<proteinExistence type="predicted"/>
<dbReference type="RefSeq" id="WP_050354944.1">
    <property type="nucleotide sequence ID" value="NZ_LGSS01000005.1"/>
</dbReference>
<evidence type="ECO:0000313" key="1">
    <source>
        <dbReference type="EMBL" id="KNF08848.1"/>
    </source>
</evidence>
<sequence>MKQLDILGLTLEEGIKEIKDLKNNECEISIRETFAYNKEQDIRLTEARILKVIQSDNVLNIIVSYF</sequence>
<gene>
    <name evidence="1" type="ORF">CLPU_5c01550</name>
</gene>
<dbReference type="STRING" id="1503.CLPU_5c01550"/>
<dbReference type="Proteomes" id="UP000037267">
    <property type="component" value="Unassembled WGS sequence"/>
</dbReference>
<reference evidence="2" key="1">
    <citation type="submission" date="2015-07" db="EMBL/GenBank/DDBJ databases">
        <title>Draft genome sequence of the purine-degrading Gottschalkia purinilyticum DSM 1384 (formerly Clostridium purinilyticum).</title>
        <authorList>
            <person name="Poehlein A."/>
            <person name="Schiel-Bengelsdorf B."/>
            <person name="Bengelsdorf F.R."/>
            <person name="Daniel R."/>
            <person name="Duerre P."/>
        </authorList>
    </citation>
    <scope>NUCLEOTIDE SEQUENCE [LARGE SCALE GENOMIC DNA]</scope>
    <source>
        <strain evidence="2">DSM 1384</strain>
    </source>
</reference>
<protein>
    <submittedName>
        <fullName evidence="1">Uncharacterized protein</fullName>
    </submittedName>
</protein>
<keyword evidence="2" id="KW-1185">Reference proteome</keyword>
<dbReference type="AlphaFoldDB" id="A0A0L0WBH6"/>
<organism evidence="1 2">
    <name type="scientific">Gottschalkia purinilytica</name>
    <name type="common">Clostridium purinilyticum</name>
    <dbReference type="NCBI Taxonomy" id="1503"/>
    <lineage>
        <taxon>Bacteria</taxon>
        <taxon>Bacillati</taxon>
        <taxon>Bacillota</taxon>
        <taxon>Tissierellia</taxon>
        <taxon>Tissierellales</taxon>
        <taxon>Gottschalkiaceae</taxon>
        <taxon>Gottschalkia</taxon>
    </lineage>
</organism>
<dbReference type="OrthoDB" id="9930318at2"/>
<name>A0A0L0WBH6_GOTPU</name>